<accession>A0A859QWH5</accession>
<proteinExistence type="predicted"/>
<dbReference type="Proteomes" id="UP000510721">
    <property type="component" value="Chromosome"/>
</dbReference>
<dbReference type="AlphaFoldDB" id="A0A859QWH5"/>
<gene>
    <name evidence="1" type="ORF">FKV68_09580</name>
</gene>
<organism evidence="1 2">
    <name type="scientific">Sinorhizobium mexicanum</name>
    <dbReference type="NCBI Taxonomy" id="375549"/>
    <lineage>
        <taxon>Bacteria</taxon>
        <taxon>Pseudomonadati</taxon>
        <taxon>Pseudomonadota</taxon>
        <taxon>Alphaproteobacteria</taxon>
        <taxon>Hyphomicrobiales</taxon>
        <taxon>Rhizobiaceae</taxon>
        <taxon>Sinorhizobium/Ensifer group</taxon>
        <taxon>Sinorhizobium</taxon>
    </lineage>
</organism>
<dbReference type="EMBL" id="CP041238">
    <property type="protein sequence ID" value="QLL61678.1"/>
    <property type="molecule type" value="Genomic_DNA"/>
</dbReference>
<evidence type="ECO:0000313" key="1">
    <source>
        <dbReference type="EMBL" id="QLL61678.1"/>
    </source>
</evidence>
<reference evidence="1 2" key="1">
    <citation type="submission" date="2019-06" db="EMBL/GenBank/DDBJ databases">
        <title>Complete genome sequence of Ensifer mexicanus ITTG R7 isolated from nodules of Acacia angustissima (Mill.) Kuntze.</title>
        <authorList>
            <person name="Rincon-Rosales R."/>
            <person name="Rogel M.A."/>
            <person name="Guerrero G."/>
            <person name="Rincon-Molina C.I."/>
            <person name="Lopez-Lopez A."/>
            <person name="Martinez-Romero E."/>
        </authorList>
    </citation>
    <scope>NUCLEOTIDE SEQUENCE [LARGE SCALE GENOMIC DNA]</scope>
    <source>
        <strain evidence="1 2">ITTG R7</strain>
    </source>
</reference>
<sequence length="68" mass="7662">MASERMPNGAEAGKLAELIATGRQRKEIAEMIGVSRSQLRNIMLGRKVLDQTRAKLDRLFRCYCGKHS</sequence>
<name>A0A859QWH5_9HYPH</name>
<evidence type="ECO:0000313" key="2">
    <source>
        <dbReference type="Proteomes" id="UP000510721"/>
    </source>
</evidence>
<dbReference type="KEGG" id="emx:FKV68_09580"/>
<protein>
    <submittedName>
        <fullName evidence="1">Helix-turn-helix domain-containing protein</fullName>
    </submittedName>
</protein>
<dbReference type="Pfam" id="PF01381">
    <property type="entry name" value="HTH_3"/>
    <property type="match status" value="1"/>
</dbReference>
<keyword evidence="2" id="KW-1185">Reference proteome</keyword>
<dbReference type="InterPro" id="IPR001387">
    <property type="entry name" value="Cro/C1-type_HTH"/>
</dbReference>
<dbReference type="RefSeq" id="WP_180941224.1">
    <property type="nucleotide sequence ID" value="NZ_CP041238.1"/>
</dbReference>